<dbReference type="EMBL" id="KQ991648">
    <property type="protein sequence ID" value="KZV51402.1"/>
    <property type="molecule type" value="Genomic_DNA"/>
</dbReference>
<proteinExistence type="predicted"/>
<keyword evidence="2" id="KW-1185">Reference proteome</keyword>
<protein>
    <submittedName>
        <fullName evidence="1">Uncharacterized protein</fullName>
    </submittedName>
</protein>
<dbReference type="OrthoDB" id="914281at2759"/>
<evidence type="ECO:0000313" key="1">
    <source>
        <dbReference type="EMBL" id="KZV51402.1"/>
    </source>
</evidence>
<accession>A0A2Z7CWD9</accession>
<organism evidence="1 2">
    <name type="scientific">Dorcoceras hygrometricum</name>
    <dbReference type="NCBI Taxonomy" id="472368"/>
    <lineage>
        <taxon>Eukaryota</taxon>
        <taxon>Viridiplantae</taxon>
        <taxon>Streptophyta</taxon>
        <taxon>Embryophyta</taxon>
        <taxon>Tracheophyta</taxon>
        <taxon>Spermatophyta</taxon>
        <taxon>Magnoliopsida</taxon>
        <taxon>eudicotyledons</taxon>
        <taxon>Gunneridae</taxon>
        <taxon>Pentapetalae</taxon>
        <taxon>asterids</taxon>
        <taxon>lamiids</taxon>
        <taxon>Lamiales</taxon>
        <taxon>Gesneriaceae</taxon>
        <taxon>Didymocarpoideae</taxon>
        <taxon>Trichosporeae</taxon>
        <taxon>Loxocarpinae</taxon>
        <taxon>Dorcoceras</taxon>
    </lineage>
</organism>
<reference evidence="1 2" key="1">
    <citation type="journal article" date="2015" name="Proc. Natl. Acad. Sci. U.S.A.">
        <title>The resurrection genome of Boea hygrometrica: A blueprint for survival of dehydration.</title>
        <authorList>
            <person name="Xiao L."/>
            <person name="Yang G."/>
            <person name="Zhang L."/>
            <person name="Yang X."/>
            <person name="Zhao S."/>
            <person name="Ji Z."/>
            <person name="Zhou Q."/>
            <person name="Hu M."/>
            <person name="Wang Y."/>
            <person name="Chen M."/>
            <person name="Xu Y."/>
            <person name="Jin H."/>
            <person name="Xiao X."/>
            <person name="Hu G."/>
            <person name="Bao F."/>
            <person name="Hu Y."/>
            <person name="Wan P."/>
            <person name="Li L."/>
            <person name="Deng X."/>
            <person name="Kuang T."/>
            <person name="Xiang C."/>
            <person name="Zhu J.K."/>
            <person name="Oliver M.J."/>
            <person name="He Y."/>
        </authorList>
    </citation>
    <scope>NUCLEOTIDE SEQUENCE [LARGE SCALE GENOMIC DNA]</scope>
    <source>
        <strain evidence="2">cv. XS01</strain>
    </source>
</reference>
<name>A0A2Z7CWD9_9LAMI</name>
<sequence>MSDHYEIVIPVAENRAHLPPEGYHTFYLNQLEMGLRFPVPRFIQTLCDHFKVSPSQLTPNSYSSLLALGARVWVYQGEPDVSQGLDESIFLTNLPQSTEKRRVLETPVGARHKCQTGNSLKHPIYYYHRGLFSNFAPELDLPVINSASDQAITKALATNFMQALVWVGELSRRVSNAREVARSSKQSLDEILVQHDKLMRELEDVHGASDAEKISLDDKLTISKASEEMKKMKGEVEATWEKRKDDFLKSSEFDRLCSAKALSFFEKGFNGCLAQFRDNGYLDTEHPTSFLSILKALEDFPEEGEVESSFAPKE</sequence>
<gene>
    <name evidence="1" type="ORF">F511_20566</name>
</gene>
<evidence type="ECO:0000313" key="2">
    <source>
        <dbReference type="Proteomes" id="UP000250235"/>
    </source>
</evidence>
<dbReference type="Proteomes" id="UP000250235">
    <property type="component" value="Unassembled WGS sequence"/>
</dbReference>
<dbReference type="AlphaFoldDB" id="A0A2Z7CWD9"/>